<dbReference type="GO" id="GO:1990316">
    <property type="term" value="C:Atg1/ULK1 kinase complex"/>
    <property type="evidence" value="ECO:0007669"/>
    <property type="project" value="TreeGrafter"/>
</dbReference>
<accession>A0A1B2JD78</accession>
<sequence length="453" mass="52349">MDQLKDWTDDALSCLKEAEGICGSANSELVKINQVLSKRDNLLLKLTFLFDASRQQIRLLAILKDSLVKIVKNYKTKNHSWRTKITRDCELLRSVLDTLHKIELEPSFRSTQGNKALSLYHFVSDDKIDELFNGVDDILKESTDLYGRDEIDNNLADISKEIEGYGKELEVRYAEFLLNEVPDTPSKGHKKNSANHDNIITKLITSNNELETDMASLLESLTNHFDQCKKGQELLSKPHSEDQKRELLQVLENDSLELPYVINILNQDYQSLKTNCSHLQSITNKFSIFYNKFTAQFMVRLKLFGEIKLQQGLNIITKKAQRVEILLEKAFEYEQSVVGLIDYYTNFVSSYRSLILEIERRRKINDQVEAAVSRFRREVQSIEEKERTNREDFLIQHADYLPQDIISPNLLDGSQGILFKMLPTVGVEFNREPLPKISRRGLEEARIAILGRK</sequence>
<dbReference type="PANTHER" id="PTHR28005:SF1">
    <property type="entry name" value="AUTOPHAGY-RELATED PROTEIN 17"/>
    <property type="match status" value="1"/>
</dbReference>
<keyword evidence="4 6" id="KW-0072">Autophagy</keyword>
<dbReference type="InterPro" id="IPR045326">
    <property type="entry name" value="ATG17-like_dom"/>
</dbReference>
<dbReference type="OrthoDB" id="1937984at2759"/>
<dbReference type="GO" id="GO:0034045">
    <property type="term" value="C:phagophore assembly site membrane"/>
    <property type="evidence" value="ECO:0007669"/>
    <property type="project" value="UniProtKB-SubCell"/>
</dbReference>
<proteinExistence type="inferred from homology"/>
<evidence type="ECO:0000259" key="7">
    <source>
        <dbReference type="Pfam" id="PF04108"/>
    </source>
</evidence>
<gene>
    <name evidence="8" type="primary">ATG17</name>
    <name evidence="8" type="ORF">ATY40_BA7502484</name>
</gene>
<dbReference type="AlphaFoldDB" id="A0A1B2JD78"/>
<keyword evidence="9" id="KW-1185">Reference proteome</keyword>
<dbReference type="GO" id="GO:0000422">
    <property type="term" value="P:autophagy of mitochondrion"/>
    <property type="evidence" value="ECO:0007669"/>
    <property type="project" value="TreeGrafter"/>
</dbReference>
<evidence type="ECO:0000256" key="4">
    <source>
        <dbReference type="ARBA" id="ARBA00023006"/>
    </source>
</evidence>
<dbReference type="GO" id="GO:0034727">
    <property type="term" value="P:piecemeal microautophagy of the nucleus"/>
    <property type="evidence" value="ECO:0007669"/>
    <property type="project" value="TreeGrafter"/>
</dbReference>
<dbReference type="InterPro" id="IPR007240">
    <property type="entry name" value="Atg17"/>
</dbReference>
<reference evidence="8 9" key="1">
    <citation type="submission" date="2016-02" db="EMBL/GenBank/DDBJ databases">
        <title>Comparative genomic and transcriptomic foundation for Pichia pastoris.</title>
        <authorList>
            <person name="Love K.R."/>
            <person name="Shah K.A."/>
            <person name="Whittaker C.A."/>
            <person name="Wu J."/>
            <person name="Bartlett M.C."/>
            <person name="Ma D."/>
            <person name="Leeson R.L."/>
            <person name="Priest M."/>
            <person name="Young S.K."/>
            <person name="Love J.C."/>
        </authorList>
    </citation>
    <scope>NUCLEOTIDE SEQUENCE [LARGE SCALE GENOMIC DNA]</scope>
    <source>
        <strain evidence="8 9">ATCC 28485</strain>
    </source>
</reference>
<dbReference type="PANTHER" id="PTHR28005">
    <property type="entry name" value="AUTOPHAGY-RELATED PROTEIN 17"/>
    <property type="match status" value="1"/>
</dbReference>
<dbReference type="GO" id="GO:0000045">
    <property type="term" value="P:autophagosome assembly"/>
    <property type="evidence" value="ECO:0007669"/>
    <property type="project" value="TreeGrafter"/>
</dbReference>
<dbReference type="Pfam" id="PF04108">
    <property type="entry name" value="ATG17_like"/>
    <property type="match status" value="1"/>
</dbReference>
<keyword evidence="5" id="KW-0472">Membrane</keyword>
<dbReference type="GO" id="GO:0060090">
    <property type="term" value="F:molecular adaptor activity"/>
    <property type="evidence" value="ECO:0007669"/>
    <property type="project" value="TreeGrafter"/>
</dbReference>
<evidence type="ECO:0000313" key="9">
    <source>
        <dbReference type="Proteomes" id="UP000094565"/>
    </source>
</evidence>
<keyword evidence="3 6" id="KW-0963">Cytoplasm</keyword>
<feature type="domain" description="Autophagy protein ATG17-like" evidence="7">
    <location>
        <begin position="15"/>
        <end position="401"/>
    </location>
</feature>
<dbReference type="Proteomes" id="UP000094565">
    <property type="component" value="Chromosome 2"/>
</dbReference>
<name>A0A1B2JD78_PICPA</name>
<dbReference type="GO" id="GO:0030295">
    <property type="term" value="F:protein kinase activator activity"/>
    <property type="evidence" value="ECO:0007669"/>
    <property type="project" value="TreeGrafter"/>
</dbReference>
<evidence type="ECO:0000256" key="6">
    <source>
        <dbReference type="RuleBase" id="RU368080"/>
    </source>
</evidence>
<comment type="function">
    <text evidence="6">Autophagy-specific protein that functions in response to autophagy-inducing signals as a scaffold to recruit other ATG proteins to organize preautophagosomal structure (PAS) formation. Modulates the timing and magnitude of the autophagy response, such as the size of the sequestering vesicles. Plays particularly a role in pexophagy and nucleophagy.</text>
</comment>
<organism evidence="8 9">
    <name type="scientific">Komagataella pastoris</name>
    <name type="common">Yeast</name>
    <name type="synonym">Pichia pastoris</name>
    <dbReference type="NCBI Taxonomy" id="4922"/>
    <lineage>
        <taxon>Eukaryota</taxon>
        <taxon>Fungi</taxon>
        <taxon>Dikarya</taxon>
        <taxon>Ascomycota</taxon>
        <taxon>Saccharomycotina</taxon>
        <taxon>Pichiomycetes</taxon>
        <taxon>Pichiales</taxon>
        <taxon>Pichiaceae</taxon>
        <taxon>Komagataella</taxon>
    </lineage>
</organism>
<evidence type="ECO:0000256" key="3">
    <source>
        <dbReference type="ARBA" id="ARBA00022490"/>
    </source>
</evidence>
<evidence type="ECO:0000256" key="1">
    <source>
        <dbReference type="ARBA" id="ARBA00006259"/>
    </source>
</evidence>
<evidence type="ECO:0000256" key="2">
    <source>
        <dbReference type="ARBA" id="ARBA00013806"/>
    </source>
</evidence>
<evidence type="ECO:0000313" key="8">
    <source>
        <dbReference type="EMBL" id="ANZ76024.1"/>
    </source>
</evidence>
<comment type="similarity">
    <text evidence="1 6">Belongs to the ATG17 family.</text>
</comment>
<protein>
    <recommendedName>
        <fullName evidence="2 6">Autophagy-related protein 17</fullName>
    </recommendedName>
</protein>
<dbReference type="EMBL" id="CP014585">
    <property type="protein sequence ID" value="ANZ76024.1"/>
    <property type="molecule type" value="Genomic_DNA"/>
</dbReference>
<comment type="subcellular location">
    <subcellularLocation>
        <location evidence="6">Cytoplasm</location>
    </subcellularLocation>
    <subcellularLocation>
        <location evidence="6">Preautophagosomal structure membrane</location>
        <topology evidence="6">Peripheral membrane protein</topology>
    </subcellularLocation>
</comment>
<evidence type="ECO:0000256" key="5">
    <source>
        <dbReference type="ARBA" id="ARBA00023136"/>
    </source>
</evidence>